<name>A0A1N7CCW7_9FIRM</name>
<evidence type="ECO:0000313" key="2">
    <source>
        <dbReference type="EMBL" id="SIR61459.1"/>
    </source>
</evidence>
<keyword evidence="3" id="KW-1185">Reference proteome</keyword>
<accession>A0A1N7CCW7</accession>
<dbReference type="EMBL" id="FTNC01000047">
    <property type="protein sequence ID" value="SIR61459.1"/>
    <property type="molecule type" value="Genomic_DNA"/>
</dbReference>
<gene>
    <name evidence="2" type="ORF">SAMN05421834_1473</name>
</gene>
<protein>
    <recommendedName>
        <fullName evidence="1">PHP domain-containing protein</fullName>
    </recommendedName>
</protein>
<reference evidence="3" key="1">
    <citation type="submission" date="2017-01" db="EMBL/GenBank/DDBJ databases">
        <authorList>
            <person name="Varghese N."/>
            <person name="Submissions S."/>
        </authorList>
    </citation>
    <scope>NUCLEOTIDE SEQUENCE [LARGE SCALE GENOMIC DNA]</scope>
    <source>
        <strain evidence="3">ATCC 700103</strain>
    </source>
</reference>
<feature type="domain" description="PHP" evidence="1">
    <location>
        <begin position="7"/>
        <end position="154"/>
    </location>
</feature>
<evidence type="ECO:0000313" key="3">
    <source>
        <dbReference type="Proteomes" id="UP000185669"/>
    </source>
</evidence>
<sequence>MNKYKIELHSHTAESSRCGSIEAVKAVKMYYQAGYSALVITDHYYTRLFEKISNLNWKEQLEKYLKGYRKAKRTAQDLDFEVFLGLEIKFTEDPNEYLVYGLKEDYLLNNPYLNQLSLKEFRAKTVKDDQQILVFQAHPFRKNMKPAADELLDGLEVYNGNPRHNSRNYKALEYARKHNLKMISGSDFHENEDLAQGGISTQIKLKDISDLLEVLKLDNYKLIKS</sequence>
<dbReference type="AlphaFoldDB" id="A0A1N7CCW7"/>
<dbReference type="STRING" id="56779.SAMN05421834_1473"/>
<dbReference type="InterPro" id="IPR016195">
    <property type="entry name" value="Pol/histidinol_Pase-like"/>
</dbReference>
<evidence type="ECO:0000259" key="1">
    <source>
        <dbReference type="Pfam" id="PF02811"/>
    </source>
</evidence>
<dbReference type="GO" id="GO:0035312">
    <property type="term" value="F:5'-3' DNA exonuclease activity"/>
    <property type="evidence" value="ECO:0007669"/>
    <property type="project" value="TreeGrafter"/>
</dbReference>
<dbReference type="Gene3D" id="3.20.20.140">
    <property type="entry name" value="Metal-dependent hydrolases"/>
    <property type="match status" value="1"/>
</dbReference>
<dbReference type="PANTHER" id="PTHR42924:SF3">
    <property type="entry name" value="POLYMERASE_HISTIDINOL PHOSPHATASE N-TERMINAL DOMAIN-CONTAINING PROTEIN"/>
    <property type="match status" value="1"/>
</dbReference>
<dbReference type="PANTHER" id="PTHR42924">
    <property type="entry name" value="EXONUCLEASE"/>
    <property type="match status" value="1"/>
</dbReference>
<dbReference type="InterPro" id="IPR004013">
    <property type="entry name" value="PHP_dom"/>
</dbReference>
<dbReference type="OrthoDB" id="9777619at2"/>
<dbReference type="Pfam" id="PF02811">
    <property type="entry name" value="PHP"/>
    <property type="match status" value="1"/>
</dbReference>
<dbReference type="CDD" id="cd07432">
    <property type="entry name" value="PHP_HisPPase"/>
    <property type="match status" value="1"/>
</dbReference>
<dbReference type="GO" id="GO:0004534">
    <property type="term" value="F:5'-3' RNA exonuclease activity"/>
    <property type="evidence" value="ECO:0007669"/>
    <property type="project" value="TreeGrafter"/>
</dbReference>
<proteinExistence type="predicted"/>
<dbReference type="RefSeq" id="WP_076546263.1">
    <property type="nucleotide sequence ID" value="NZ_FTNC01000047.1"/>
</dbReference>
<dbReference type="Proteomes" id="UP000185669">
    <property type="component" value="Unassembled WGS sequence"/>
</dbReference>
<organism evidence="2 3">
    <name type="scientific">Halanaerobium kushneri</name>
    <dbReference type="NCBI Taxonomy" id="56779"/>
    <lineage>
        <taxon>Bacteria</taxon>
        <taxon>Bacillati</taxon>
        <taxon>Bacillota</taxon>
        <taxon>Clostridia</taxon>
        <taxon>Halanaerobiales</taxon>
        <taxon>Halanaerobiaceae</taxon>
        <taxon>Halanaerobium</taxon>
    </lineage>
</organism>
<dbReference type="SUPFAM" id="SSF89550">
    <property type="entry name" value="PHP domain-like"/>
    <property type="match status" value="1"/>
</dbReference>
<dbReference type="InterPro" id="IPR052018">
    <property type="entry name" value="PHP_domain"/>
</dbReference>
<dbReference type="Pfam" id="PF13263">
    <property type="entry name" value="PHP_C"/>
    <property type="match status" value="1"/>
</dbReference>